<feature type="signal peptide" evidence="1">
    <location>
        <begin position="1"/>
        <end position="21"/>
    </location>
</feature>
<gene>
    <name evidence="2" type="ORF">nbrc107697_01260</name>
</gene>
<evidence type="ECO:0000313" key="2">
    <source>
        <dbReference type="EMBL" id="GED96087.1"/>
    </source>
</evidence>
<comment type="caution">
    <text evidence="2">The sequence shown here is derived from an EMBL/GenBank/DDBJ whole genome shotgun (WGS) entry which is preliminary data.</text>
</comment>
<sequence length="137" mass="15123">MPRWCASLLVTGLLAGSLAVAGSTIGAPASHAAIAPGQYWFVKESIVLDAPNLWIVRPHIRTKRYPATISGTTLTIDYPASAEKTQNVFHIRSARGGGWIATNPHYPADRFYRTSYGYRADRMVVNTPLRDRLVRRG</sequence>
<keyword evidence="3" id="KW-1185">Reference proteome</keyword>
<evidence type="ECO:0000256" key="1">
    <source>
        <dbReference type="SAM" id="SignalP"/>
    </source>
</evidence>
<organism evidence="2 3">
    <name type="scientific">Gordonia crocea</name>
    <dbReference type="NCBI Taxonomy" id="589162"/>
    <lineage>
        <taxon>Bacteria</taxon>
        <taxon>Bacillati</taxon>
        <taxon>Actinomycetota</taxon>
        <taxon>Actinomycetes</taxon>
        <taxon>Mycobacteriales</taxon>
        <taxon>Gordoniaceae</taxon>
        <taxon>Gordonia</taxon>
    </lineage>
</organism>
<reference evidence="3" key="1">
    <citation type="submission" date="2019-06" db="EMBL/GenBank/DDBJ databases">
        <title>Gordonia isolated from sludge of a wastewater treatment plant.</title>
        <authorList>
            <person name="Tamura T."/>
            <person name="Aoyama K."/>
            <person name="Kang Y."/>
            <person name="Saito S."/>
            <person name="Akiyama N."/>
            <person name="Yazawa K."/>
            <person name="Gonoi T."/>
            <person name="Mikami Y."/>
        </authorList>
    </citation>
    <scope>NUCLEOTIDE SEQUENCE [LARGE SCALE GENOMIC DNA]</scope>
    <source>
        <strain evidence="3">NBRC 107697</strain>
    </source>
</reference>
<protein>
    <submittedName>
        <fullName evidence="2">Uncharacterized protein</fullName>
    </submittedName>
</protein>
<feature type="chain" id="PRO_5038865810" evidence="1">
    <location>
        <begin position="22"/>
        <end position="137"/>
    </location>
</feature>
<proteinExistence type="predicted"/>
<dbReference type="RefSeq" id="WP_161925607.1">
    <property type="nucleotide sequence ID" value="NZ_BJOU01000001.1"/>
</dbReference>
<evidence type="ECO:0000313" key="3">
    <source>
        <dbReference type="Proteomes" id="UP000444980"/>
    </source>
</evidence>
<dbReference type="OrthoDB" id="9836945at2"/>
<dbReference type="Proteomes" id="UP000444980">
    <property type="component" value="Unassembled WGS sequence"/>
</dbReference>
<dbReference type="AlphaFoldDB" id="A0A7M3STW3"/>
<accession>A0A7M3STW3</accession>
<dbReference type="EMBL" id="BJOU01000001">
    <property type="protein sequence ID" value="GED96087.1"/>
    <property type="molecule type" value="Genomic_DNA"/>
</dbReference>
<name>A0A7M3STW3_9ACTN</name>
<keyword evidence="1" id="KW-0732">Signal</keyword>